<dbReference type="EMBL" id="CP144749">
    <property type="protein sequence ID" value="WVZ77523.1"/>
    <property type="molecule type" value="Genomic_DNA"/>
</dbReference>
<evidence type="ECO:0000313" key="3">
    <source>
        <dbReference type="Proteomes" id="UP001341281"/>
    </source>
</evidence>
<sequence>MDGGVGLAERAHPMSPFGGRVGREVVTSRAERWPGGSNANEGTKDGVLLQDRTQRVGDAEVDKWIANAKFNEMKFGGQAFETPLSKTNVQMFSGLCKTNVQ</sequence>
<organism evidence="2 3">
    <name type="scientific">Paspalum notatum var. saurae</name>
    <dbReference type="NCBI Taxonomy" id="547442"/>
    <lineage>
        <taxon>Eukaryota</taxon>
        <taxon>Viridiplantae</taxon>
        <taxon>Streptophyta</taxon>
        <taxon>Embryophyta</taxon>
        <taxon>Tracheophyta</taxon>
        <taxon>Spermatophyta</taxon>
        <taxon>Magnoliopsida</taxon>
        <taxon>Liliopsida</taxon>
        <taxon>Poales</taxon>
        <taxon>Poaceae</taxon>
        <taxon>PACMAD clade</taxon>
        <taxon>Panicoideae</taxon>
        <taxon>Andropogonodae</taxon>
        <taxon>Paspaleae</taxon>
        <taxon>Paspalinae</taxon>
        <taxon>Paspalum</taxon>
    </lineage>
</organism>
<reference evidence="2 3" key="1">
    <citation type="submission" date="2024-02" db="EMBL/GenBank/DDBJ databases">
        <title>High-quality chromosome-scale genome assembly of Pensacola bahiagrass (Paspalum notatum Flugge var. saurae).</title>
        <authorList>
            <person name="Vega J.M."/>
            <person name="Podio M."/>
            <person name="Orjuela J."/>
            <person name="Siena L.A."/>
            <person name="Pessino S.C."/>
            <person name="Combes M.C."/>
            <person name="Mariac C."/>
            <person name="Albertini E."/>
            <person name="Pupilli F."/>
            <person name="Ortiz J.P.A."/>
            <person name="Leblanc O."/>
        </authorList>
    </citation>
    <scope>NUCLEOTIDE SEQUENCE [LARGE SCALE GENOMIC DNA]</scope>
    <source>
        <strain evidence="2">R1</strain>
        <tissue evidence="2">Leaf</tissue>
    </source>
</reference>
<proteinExistence type="predicted"/>
<keyword evidence="3" id="KW-1185">Reference proteome</keyword>
<feature type="region of interest" description="Disordered" evidence="1">
    <location>
        <begin position="1"/>
        <end position="22"/>
    </location>
</feature>
<dbReference type="AlphaFoldDB" id="A0AAQ3TQ98"/>
<dbReference type="Proteomes" id="UP001341281">
    <property type="component" value="Chromosome 05"/>
</dbReference>
<evidence type="ECO:0000313" key="2">
    <source>
        <dbReference type="EMBL" id="WVZ77523.1"/>
    </source>
</evidence>
<gene>
    <name evidence="2" type="ORF">U9M48_025381</name>
</gene>
<protein>
    <submittedName>
        <fullName evidence="2">Uncharacterized protein</fullName>
    </submittedName>
</protein>
<evidence type="ECO:0000256" key="1">
    <source>
        <dbReference type="SAM" id="MobiDB-lite"/>
    </source>
</evidence>
<name>A0AAQ3TQ98_PASNO</name>
<accession>A0AAQ3TQ98</accession>